<proteinExistence type="predicted"/>
<dbReference type="SUPFAM" id="SSF109604">
    <property type="entry name" value="HD-domain/PDEase-like"/>
    <property type="match status" value="1"/>
</dbReference>
<keyword evidence="3" id="KW-1185">Reference proteome</keyword>
<gene>
    <name evidence="2" type="ORF">J2S48_001641</name>
</gene>
<evidence type="ECO:0000313" key="3">
    <source>
        <dbReference type="Proteomes" id="UP001183585"/>
    </source>
</evidence>
<reference evidence="2 3" key="1">
    <citation type="submission" date="2023-07" db="EMBL/GenBank/DDBJ databases">
        <title>Sequencing the genomes of 1000 actinobacteria strains.</title>
        <authorList>
            <person name="Klenk H.-P."/>
        </authorList>
    </citation>
    <scope>NUCLEOTIDE SEQUENCE [LARGE SCALE GENOMIC DNA]</scope>
    <source>
        <strain evidence="2 3">DSM 45554</strain>
    </source>
</reference>
<dbReference type="InterPro" id="IPR006674">
    <property type="entry name" value="HD_domain"/>
</dbReference>
<evidence type="ECO:0000313" key="2">
    <source>
        <dbReference type="EMBL" id="MDR7382126.1"/>
    </source>
</evidence>
<dbReference type="RefSeq" id="WP_274996483.1">
    <property type="nucleotide sequence ID" value="NZ_JAJQQP010000012.1"/>
</dbReference>
<feature type="domain" description="HD" evidence="1">
    <location>
        <begin position="7"/>
        <end position="68"/>
    </location>
</feature>
<dbReference type="Pfam" id="PF01966">
    <property type="entry name" value="HD"/>
    <property type="match status" value="1"/>
</dbReference>
<comment type="caution">
    <text evidence="2">The sequence shown here is derived from an EMBL/GenBank/DDBJ whole genome shotgun (WGS) entry which is preliminary data.</text>
</comment>
<dbReference type="Proteomes" id="UP001183585">
    <property type="component" value="Unassembled WGS sequence"/>
</dbReference>
<dbReference type="Gene3D" id="1.10.3210.10">
    <property type="entry name" value="Hypothetical protein af1432"/>
    <property type="match status" value="1"/>
</dbReference>
<accession>A0ABU2CLD7</accession>
<dbReference type="EMBL" id="JAVDYE010000001">
    <property type="protein sequence ID" value="MDR7382126.1"/>
    <property type="molecule type" value="Genomic_DNA"/>
</dbReference>
<name>A0ABU2CLD7_9MICO</name>
<evidence type="ECO:0000259" key="1">
    <source>
        <dbReference type="Pfam" id="PF01966"/>
    </source>
</evidence>
<organism evidence="2 3">
    <name type="scientific">Promicromonospora iranensis</name>
    <dbReference type="NCBI Taxonomy" id="1105144"/>
    <lineage>
        <taxon>Bacteria</taxon>
        <taxon>Bacillati</taxon>
        <taxon>Actinomycetota</taxon>
        <taxon>Actinomycetes</taxon>
        <taxon>Micrococcales</taxon>
        <taxon>Promicromonosporaceae</taxon>
        <taxon>Promicromonospora</taxon>
    </lineage>
</organism>
<sequence>MVGPVYRAAALVHDVGHLPLSHTFEGLGGLHHHELGATRLEDLRDVFSRHGIDVAEIAAIVQGRKPTMLTAEPGLLKLDHLDSFVRSGRAHGTLLGLPVPPLHYVLEPGWTRPDRTEPD</sequence>
<protein>
    <submittedName>
        <fullName evidence="2">HD superfamily phosphohydrolase</fullName>
    </submittedName>
</protein>